<dbReference type="Pfam" id="PF00083">
    <property type="entry name" value="Sugar_tr"/>
    <property type="match status" value="1"/>
</dbReference>
<feature type="transmembrane region" description="Helical" evidence="6">
    <location>
        <begin position="99"/>
        <end position="123"/>
    </location>
</feature>
<evidence type="ECO:0000313" key="8">
    <source>
        <dbReference type="EMBL" id="TIA38172.1"/>
    </source>
</evidence>
<dbReference type="AlphaFoldDB" id="A0A4T0C1M1"/>
<dbReference type="GO" id="GO:0016020">
    <property type="term" value="C:membrane"/>
    <property type="evidence" value="ECO:0007669"/>
    <property type="project" value="UniProtKB-SubCell"/>
</dbReference>
<dbReference type="PANTHER" id="PTHR48022">
    <property type="entry name" value="PLASTIDIC GLUCOSE TRANSPORTER 4"/>
    <property type="match status" value="1"/>
</dbReference>
<comment type="subcellular location">
    <subcellularLocation>
        <location evidence="1">Membrane</location>
        <topology evidence="1">Multi-pass membrane protein</topology>
    </subcellularLocation>
</comment>
<evidence type="ECO:0000256" key="2">
    <source>
        <dbReference type="ARBA" id="ARBA00010992"/>
    </source>
</evidence>
<feature type="transmembrane region" description="Helical" evidence="6">
    <location>
        <begin position="219"/>
        <end position="242"/>
    </location>
</feature>
<comment type="caution">
    <text evidence="8">The sequence shown here is derived from an EMBL/GenBank/DDBJ whole genome shotgun (WGS) entry which is preliminary data.</text>
</comment>
<feature type="transmembrane region" description="Helical" evidence="6">
    <location>
        <begin position="254"/>
        <end position="275"/>
    </location>
</feature>
<reference evidence="8 9" key="1">
    <citation type="submission" date="2018-10" db="EMBL/GenBank/DDBJ databases">
        <title>Fifty Aureobasidium pullulans genomes reveal a recombining polyextremotolerant generalist.</title>
        <authorList>
            <person name="Gostincar C."/>
            <person name="Turk M."/>
            <person name="Zajc J."/>
            <person name="Gunde-Cimerman N."/>
        </authorList>
    </citation>
    <scope>NUCLEOTIDE SEQUENCE [LARGE SCALE GENOMIC DNA]</scope>
    <source>
        <strain evidence="8 9">EXF-1645</strain>
    </source>
</reference>
<evidence type="ECO:0000313" key="9">
    <source>
        <dbReference type="Proteomes" id="UP000308724"/>
    </source>
</evidence>
<dbReference type="PANTHER" id="PTHR48022:SF27">
    <property type="entry name" value="MAJOR FACILITATOR SUPERFAMILY (MFS) PROFILE DOMAIN-CONTAINING PROTEIN"/>
    <property type="match status" value="1"/>
</dbReference>
<organism evidence="8 9">
    <name type="scientific">Aureobasidium pullulans</name>
    <name type="common">Black yeast</name>
    <name type="synonym">Pullularia pullulans</name>
    <dbReference type="NCBI Taxonomy" id="5580"/>
    <lineage>
        <taxon>Eukaryota</taxon>
        <taxon>Fungi</taxon>
        <taxon>Dikarya</taxon>
        <taxon>Ascomycota</taxon>
        <taxon>Pezizomycotina</taxon>
        <taxon>Dothideomycetes</taxon>
        <taxon>Dothideomycetidae</taxon>
        <taxon>Dothideales</taxon>
        <taxon>Saccotheciaceae</taxon>
        <taxon>Aureobasidium</taxon>
    </lineage>
</organism>
<feature type="transmembrane region" description="Helical" evidence="6">
    <location>
        <begin position="12"/>
        <end position="30"/>
    </location>
</feature>
<protein>
    <recommendedName>
        <fullName evidence="7">Major facilitator superfamily (MFS) profile domain-containing protein</fullName>
    </recommendedName>
</protein>
<proteinExistence type="inferred from homology"/>
<feature type="transmembrane region" description="Helical" evidence="6">
    <location>
        <begin position="316"/>
        <end position="337"/>
    </location>
</feature>
<dbReference type="InterPro" id="IPR005828">
    <property type="entry name" value="MFS_sugar_transport-like"/>
</dbReference>
<evidence type="ECO:0000259" key="7">
    <source>
        <dbReference type="PROSITE" id="PS50850"/>
    </source>
</evidence>
<evidence type="ECO:0000256" key="5">
    <source>
        <dbReference type="ARBA" id="ARBA00023136"/>
    </source>
</evidence>
<accession>A0A4T0C1M1</accession>
<dbReference type="InterPro" id="IPR020846">
    <property type="entry name" value="MFS_dom"/>
</dbReference>
<gene>
    <name evidence="8" type="ORF">D6C78_04201</name>
</gene>
<feature type="transmembrane region" description="Helical" evidence="6">
    <location>
        <begin position="42"/>
        <end position="60"/>
    </location>
</feature>
<name>A0A4T0C1M1_AURPU</name>
<dbReference type="InterPro" id="IPR005829">
    <property type="entry name" value="Sugar_transporter_CS"/>
</dbReference>
<keyword evidence="4 6" id="KW-1133">Transmembrane helix</keyword>
<sequence>MATGGVLSSTEVSLIAAVPITGVFLGLPLAAGLGDYTGRRNALFIACIISAVASAIQTAASNLATLVVGRVIAAAAIYMFIVLASTYMAELAPAEIRGILVGLTIVLIDAASILAAGLNWAFSKTMTNLAWRIPVGIQIIFPLIIAAGIFTLDAAPTEYLVKSQDEAALRSLRRIRKGYTDVEIDAEFDSLRAQSSLRSEETAAPILDMFKGTNLRRSFLACSIGVFQQLSGITFATTYATVFLSQASAGINPYLLTLGLSILATGGAIVGLFLVDSVGRRTLALSVFCVIFVIDLVIGVLGFFNDSPASAKAIAAFSLMFAFFFAAGFGPLTYVAASELPTARLKNRTSAFAFGCIAIMNVVVTFVIPYISQPDG</sequence>
<keyword evidence="3 6" id="KW-0812">Transmembrane</keyword>
<dbReference type="PROSITE" id="PS00216">
    <property type="entry name" value="SUGAR_TRANSPORT_1"/>
    <property type="match status" value="1"/>
</dbReference>
<evidence type="ECO:0000256" key="1">
    <source>
        <dbReference type="ARBA" id="ARBA00004141"/>
    </source>
</evidence>
<feature type="transmembrane region" description="Helical" evidence="6">
    <location>
        <begin position="349"/>
        <end position="371"/>
    </location>
</feature>
<dbReference type="SUPFAM" id="SSF103473">
    <property type="entry name" value="MFS general substrate transporter"/>
    <property type="match status" value="1"/>
</dbReference>
<evidence type="ECO:0000256" key="3">
    <source>
        <dbReference type="ARBA" id="ARBA00022692"/>
    </source>
</evidence>
<feature type="transmembrane region" description="Helical" evidence="6">
    <location>
        <begin position="129"/>
        <end position="152"/>
    </location>
</feature>
<dbReference type="GO" id="GO:0005351">
    <property type="term" value="F:carbohydrate:proton symporter activity"/>
    <property type="evidence" value="ECO:0007669"/>
    <property type="project" value="TreeGrafter"/>
</dbReference>
<feature type="domain" description="Major facilitator superfamily (MFS) profile" evidence="7">
    <location>
        <begin position="1"/>
        <end position="376"/>
    </location>
</feature>
<dbReference type="PROSITE" id="PS50850">
    <property type="entry name" value="MFS"/>
    <property type="match status" value="1"/>
</dbReference>
<dbReference type="EMBL" id="QZBZ01000068">
    <property type="protein sequence ID" value="TIA38172.1"/>
    <property type="molecule type" value="Genomic_DNA"/>
</dbReference>
<dbReference type="Gene3D" id="1.20.1250.20">
    <property type="entry name" value="MFS general substrate transporter like domains"/>
    <property type="match status" value="1"/>
</dbReference>
<dbReference type="Proteomes" id="UP000308724">
    <property type="component" value="Unassembled WGS sequence"/>
</dbReference>
<feature type="transmembrane region" description="Helical" evidence="6">
    <location>
        <begin position="66"/>
        <end position="87"/>
    </location>
</feature>
<evidence type="ECO:0000256" key="4">
    <source>
        <dbReference type="ARBA" id="ARBA00022989"/>
    </source>
</evidence>
<dbReference type="InterPro" id="IPR050360">
    <property type="entry name" value="MFS_Sugar_Transporters"/>
</dbReference>
<keyword evidence="5 6" id="KW-0472">Membrane</keyword>
<feature type="transmembrane region" description="Helical" evidence="6">
    <location>
        <begin position="282"/>
        <end position="304"/>
    </location>
</feature>
<comment type="similarity">
    <text evidence="2">Belongs to the major facilitator superfamily. Sugar transporter (TC 2.A.1.1) family.</text>
</comment>
<evidence type="ECO:0000256" key="6">
    <source>
        <dbReference type="SAM" id="Phobius"/>
    </source>
</evidence>
<dbReference type="InterPro" id="IPR036259">
    <property type="entry name" value="MFS_trans_sf"/>
</dbReference>